<dbReference type="Pfam" id="PF07992">
    <property type="entry name" value="Pyr_redox_2"/>
    <property type="match status" value="1"/>
</dbReference>
<dbReference type="Proteomes" id="UP000034135">
    <property type="component" value="Unassembled WGS sequence"/>
</dbReference>
<feature type="domain" description="FAD/NAD(P)-binding" evidence="6">
    <location>
        <begin position="3"/>
        <end position="292"/>
    </location>
</feature>
<accession>A0A0G1AT25</accession>
<dbReference type="PRINTS" id="PR00469">
    <property type="entry name" value="PNDRDTASEII"/>
</dbReference>
<keyword evidence="4" id="KW-1015">Disulfide bond</keyword>
<name>A0A0G1AT25_9BACT</name>
<dbReference type="Gene3D" id="3.50.50.60">
    <property type="entry name" value="FAD/NAD(P)-binding domain"/>
    <property type="match status" value="2"/>
</dbReference>
<evidence type="ECO:0000256" key="3">
    <source>
        <dbReference type="ARBA" id="ARBA00023002"/>
    </source>
</evidence>
<dbReference type="InterPro" id="IPR008255">
    <property type="entry name" value="Pyr_nucl-diS_OxRdtase_2_AS"/>
</dbReference>
<protein>
    <submittedName>
        <fullName evidence="7">Thioredoxin reductase</fullName>
    </submittedName>
</protein>
<evidence type="ECO:0000256" key="2">
    <source>
        <dbReference type="ARBA" id="ARBA00022827"/>
    </source>
</evidence>
<sequence>MIFDTIIIGGGPAGLSAAIYAVRKNLKTLLVTKIIGGNAALSGEIENYLGFTLITGAQLAEKFKEEIEKWSGEKLTVKEGVEVIGLSGQFPDFVIKTTEGEELKGKTVIIASGRIPKMLGIPGEKEFLGKGVAICATCDAPLYKGKDVVVVGGGNTALNSAISLSKVASSVAVINVSDDFTGDGVMADKLKGSANVKILHNTQALEILGDSVVTGLKIKNGQNNSEQVLSVQGIFIDIGYIPSAGFDKLAKKDQQGQIIVNESEETSVPGIWAAGDVNNLWGEQIIIAAGEGAKAALSVNEFLTKI</sequence>
<reference evidence="7 8" key="1">
    <citation type="journal article" date="2015" name="Nature">
        <title>rRNA introns, odd ribosomes, and small enigmatic genomes across a large radiation of phyla.</title>
        <authorList>
            <person name="Brown C.T."/>
            <person name="Hug L.A."/>
            <person name="Thomas B.C."/>
            <person name="Sharon I."/>
            <person name="Castelle C.J."/>
            <person name="Singh A."/>
            <person name="Wilkins M.J."/>
            <person name="Williams K.H."/>
            <person name="Banfield J.F."/>
        </authorList>
    </citation>
    <scope>NUCLEOTIDE SEQUENCE [LARGE SCALE GENOMIC DNA]</scope>
</reference>
<dbReference type="GO" id="GO:0016668">
    <property type="term" value="F:oxidoreductase activity, acting on a sulfur group of donors, NAD(P) as acceptor"/>
    <property type="evidence" value="ECO:0007669"/>
    <property type="project" value="UniProtKB-ARBA"/>
</dbReference>
<comment type="caution">
    <text evidence="7">The sequence shown here is derived from an EMBL/GenBank/DDBJ whole genome shotgun (WGS) entry which is preliminary data.</text>
</comment>
<keyword evidence="1" id="KW-0285">Flavoprotein</keyword>
<dbReference type="AlphaFoldDB" id="A0A0G1AT25"/>
<dbReference type="PATRIC" id="fig|1618420.3.peg.418"/>
<evidence type="ECO:0000259" key="6">
    <source>
        <dbReference type="Pfam" id="PF07992"/>
    </source>
</evidence>
<evidence type="ECO:0000313" key="7">
    <source>
        <dbReference type="EMBL" id="KKS64109.1"/>
    </source>
</evidence>
<dbReference type="InterPro" id="IPR023753">
    <property type="entry name" value="FAD/NAD-binding_dom"/>
</dbReference>
<dbReference type="PRINTS" id="PR00368">
    <property type="entry name" value="FADPNR"/>
</dbReference>
<dbReference type="PANTHER" id="PTHR48105">
    <property type="entry name" value="THIOREDOXIN REDUCTASE 1-RELATED-RELATED"/>
    <property type="match status" value="1"/>
</dbReference>
<keyword evidence="3" id="KW-0560">Oxidoreductase</keyword>
<proteinExistence type="predicted"/>
<dbReference type="EMBL" id="LCEB01000037">
    <property type="protein sequence ID" value="KKS64109.1"/>
    <property type="molecule type" value="Genomic_DNA"/>
</dbReference>
<keyword evidence="2" id="KW-0274">FAD</keyword>
<gene>
    <name evidence="7" type="ORF">UV33_C0037G0006</name>
</gene>
<evidence type="ECO:0000256" key="5">
    <source>
        <dbReference type="ARBA" id="ARBA00023284"/>
    </source>
</evidence>
<organism evidence="7 8">
    <name type="scientific">Candidatus Daviesbacteria bacterium GW2011_GWA1_42_6</name>
    <dbReference type="NCBI Taxonomy" id="1618420"/>
    <lineage>
        <taxon>Bacteria</taxon>
        <taxon>Candidatus Daviesiibacteriota</taxon>
    </lineage>
</organism>
<evidence type="ECO:0000313" key="8">
    <source>
        <dbReference type="Proteomes" id="UP000034135"/>
    </source>
</evidence>
<evidence type="ECO:0000256" key="1">
    <source>
        <dbReference type="ARBA" id="ARBA00022630"/>
    </source>
</evidence>
<keyword evidence="5" id="KW-0676">Redox-active center</keyword>
<dbReference type="PROSITE" id="PS00573">
    <property type="entry name" value="PYRIDINE_REDOX_2"/>
    <property type="match status" value="1"/>
</dbReference>
<evidence type="ECO:0000256" key="4">
    <source>
        <dbReference type="ARBA" id="ARBA00023157"/>
    </source>
</evidence>
<dbReference type="InterPro" id="IPR050097">
    <property type="entry name" value="Ferredoxin-NADP_redctase_2"/>
</dbReference>
<dbReference type="InterPro" id="IPR036188">
    <property type="entry name" value="FAD/NAD-bd_sf"/>
</dbReference>
<dbReference type="SUPFAM" id="SSF51905">
    <property type="entry name" value="FAD/NAD(P)-binding domain"/>
    <property type="match status" value="1"/>
</dbReference>